<feature type="transmembrane region" description="Helical" evidence="1">
    <location>
        <begin position="366"/>
        <end position="386"/>
    </location>
</feature>
<comment type="caution">
    <text evidence="2">The sequence shown here is derived from an EMBL/GenBank/DDBJ whole genome shotgun (WGS) entry which is preliminary data.</text>
</comment>
<sequence length="606" mass="67229">MSYEFSDRSQKLNLPNPYRIENIFLYISGAILFLTGIIILFSVREHLQSDSLDVGLVGALFVAVTSLLTGAAWIWRGASQLNYYVGRGLPRGLAPEIPEGQDGITELGQEVREMLRNGAVSFQDPGHNPLYRFMPNLIFSPQIVRGAANRLAQNGVALAAYIISMAFSLLVLPNAHTANWLGLFYLALGYLVIFQPMIKGNLNAQSNTLNEAKLSIGLLVSLVVVAIIGPVFLALFKSFLPVLPMLHINVALFLTAIASFIATILGLATLSTQMGPPPQAVGSAQKTEVFTMNAHPAKLMEQVDRMLMEQWKEGIPNRRYLRQSPVIKARQGEFRLELVEETQPMPRERVIPEGLAHAFALPQYRWLALLSVWFAMLMSGVAFASFELAHDFMKGENFSASLTFVVGLGIAAVYAMRSAHALWGRYDFRSSVIWIQVQGSYESAHMEMGRILSDSLKSEKDIINIEAMTLRVWATEVDTVLFDRTGPRQVLAMRGMVDYADHMAQELRSFGLERTTLVTPQSSIDMQRADQIGQMNSMFRNSNAHTLPLPADKSKISETRKTQISGNVKTEAKPISQIKAVFCHKCGQQAERDDHFCGSCGARLVV</sequence>
<accession>A0A543Q6V4</accession>
<organism evidence="2 3">
    <name type="scientific">Acidithiobacillus thiooxidans ATCC 19377</name>
    <dbReference type="NCBI Taxonomy" id="637390"/>
    <lineage>
        <taxon>Bacteria</taxon>
        <taxon>Pseudomonadati</taxon>
        <taxon>Pseudomonadota</taxon>
        <taxon>Acidithiobacillia</taxon>
        <taxon>Acidithiobacillales</taxon>
        <taxon>Acidithiobacillaceae</taxon>
        <taxon>Acidithiobacillus</taxon>
    </lineage>
</organism>
<reference evidence="2 3" key="1">
    <citation type="submission" date="2019-03" db="EMBL/GenBank/DDBJ databases">
        <title>New insights into Acidothiobacillus thiooxidans sulfur metabolism through coupled gene expression, solution geochemistry, microscopy and spectroscopy analyses.</title>
        <authorList>
            <person name="Camacho D."/>
            <person name="Frazao R."/>
            <person name="Fouillen A."/>
            <person name="Nanci A."/>
            <person name="Lang B.F."/>
            <person name="Apte S.C."/>
            <person name="Baron C."/>
            <person name="Warren L.A."/>
        </authorList>
    </citation>
    <scope>NUCLEOTIDE SEQUENCE [LARGE SCALE GENOMIC DNA]</scope>
    <source>
        <strain evidence="2 3">ATCC 19377</strain>
    </source>
</reference>
<feature type="transmembrane region" description="Helical" evidence="1">
    <location>
        <begin position="55"/>
        <end position="75"/>
    </location>
</feature>
<dbReference type="RefSeq" id="WP_210434785.1">
    <property type="nucleotide sequence ID" value="NZ_SZUV01000001.1"/>
</dbReference>
<dbReference type="Proteomes" id="UP000315403">
    <property type="component" value="Unassembled WGS sequence"/>
</dbReference>
<keyword evidence="1" id="KW-0812">Transmembrane</keyword>
<dbReference type="EMBL" id="SZUV01000001">
    <property type="protein sequence ID" value="TQN52058.1"/>
    <property type="molecule type" value="Genomic_DNA"/>
</dbReference>
<evidence type="ECO:0008006" key="4">
    <source>
        <dbReference type="Google" id="ProtNLM"/>
    </source>
</evidence>
<feature type="transmembrane region" description="Helical" evidence="1">
    <location>
        <begin position="178"/>
        <end position="194"/>
    </location>
</feature>
<feature type="transmembrane region" description="Helical" evidence="1">
    <location>
        <begin position="155"/>
        <end position="172"/>
    </location>
</feature>
<name>A0A543Q6V4_ACITH</name>
<feature type="transmembrane region" description="Helical" evidence="1">
    <location>
        <begin position="248"/>
        <end position="270"/>
    </location>
</feature>
<evidence type="ECO:0000313" key="3">
    <source>
        <dbReference type="Proteomes" id="UP000315403"/>
    </source>
</evidence>
<feature type="transmembrane region" description="Helical" evidence="1">
    <location>
        <begin position="214"/>
        <end position="236"/>
    </location>
</feature>
<feature type="transmembrane region" description="Helical" evidence="1">
    <location>
        <begin position="398"/>
        <end position="416"/>
    </location>
</feature>
<keyword evidence="1" id="KW-0472">Membrane</keyword>
<proteinExistence type="predicted"/>
<gene>
    <name evidence="2" type="ORF">DLNHIDIE_01942</name>
</gene>
<dbReference type="AlphaFoldDB" id="A0A543Q6V4"/>
<protein>
    <recommendedName>
        <fullName evidence="4">Zinc-ribbon domain-containing protein</fullName>
    </recommendedName>
</protein>
<evidence type="ECO:0000256" key="1">
    <source>
        <dbReference type="SAM" id="Phobius"/>
    </source>
</evidence>
<keyword evidence="1" id="KW-1133">Transmembrane helix</keyword>
<feature type="transmembrane region" description="Helical" evidence="1">
    <location>
        <begin position="23"/>
        <end position="43"/>
    </location>
</feature>
<evidence type="ECO:0000313" key="2">
    <source>
        <dbReference type="EMBL" id="TQN52058.1"/>
    </source>
</evidence>